<keyword evidence="5" id="KW-0812">Transmembrane</keyword>
<dbReference type="GO" id="GO:0005886">
    <property type="term" value="C:plasma membrane"/>
    <property type="evidence" value="ECO:0007669"/>
    <property type="project" value="UniProtKB-SubCell"/>
</dbReference>
<evidence type="ECO:0000256" key="7">
    <source>
        <dbReference type="ARBA" id="ARBA00023136"/>
    </source>
</evidence>
<comment type="subcellular location">
    <subcellularLocation>
        <location evidence="1">Cell membrane</location>
        <topology evidence="1">Multi-pass membrane protein</topology>
    </subcellularLocation>
</comment>
<reference evidence="8 9" key="1">
    <citation type="submission" date="2020-10" db="EMBL/GenBank/DDBJ databases">
        <title>Complete genome sequence of Cupriavidus basilensis CCUG 49340T.</title>
        <authorList>
            <person name="Salva-Serra F."/>
            <person name="Donoso R.A."/>
            <person name="Cho K.H."/>
            <person name="Yoo J.A."/>
            <person name="Lee K."/>
            <person name="Yoon S.-H."/>
            <person name="Perez-Pantoja D."/>
            <person name="Moore E.R.B."/>
        </authorList>
    </citation>
    <scope>NUCLEOTIDE SEQUENCE [LARGE SCALE GENOMIC DNA]</scope>
    <source>
        <strain evidence="9">CCUG 49340</strain>
        <plasmid evidence="8 9">pRK1-1</plasmid>
    </source>
</reference>
<keyword evidence="6" id="KW-1133">Transmembrane helix</keyword>
<proteinExistence type="inferred from homology"/>
<dbReference type="InterPro" id="IPR011606">
    <property type="entry name" value="Brnchd-chn_aa_trnsp_permease"/>
</dbReference>
<geneLocation type="plasmid" evidence="8 9">
    <name>pRK1-1</name>
</geneLocation>
<organism evidence="8 9">
    <name type="scientific">Cupriavidus basilensis</name>
    <dbReference type="NCBI Taxonomy" id="68895"/>
    <lineage>
        <taxon>Bacteria</taxon>
        <taxon>Pseudomonadati</taxon>
        <taxon>Pseudomonadota</taxon>
        <taxon>Betaproteobacteria</taxon>
        <taxon>Burkholderiales</taxon>
        <taxon>Burkholderiaceae</taxon>
        <taxon>Cupriavidus</taxon>
    </lineage>
</organism>
<keyword evidence="3" id="KW-0813">Transport</keyword>
<protein>
    <submittedName>
        <fullName evidence="8">AzlC family ABC transporter permease</fullName>
    </submittedName>
</protein>
<dbReference type="PANTHER" id="PTHR34979:SF1">
    <property type="entry name" value="INNER MEMBRANE PROTEIN YGAZ"/>
    <property type="match status" value="1"/>
</dbReference>
<evidence type="ECO:0000313" key="9">
    <source>
        <dbReference type="Proteomes" id="UP000397656"/>
    </source>
</evidence>
<accession>A0A643G252</accession>
<dbReference type="EMBL" id="CP062805">
    <property type="protein sequence ID" value="QOT81833.1"/>
    <property type="molecule type" value="Genomic_DNA"/>
</dbReference>
<dbReference type="AlphaFoldDB" id="A0A643G252"/>
<evidence type="ECO:0000313" key="8">
    <source>
        <dbReference type="EMBL" id="QOT81833.1"/>
    </source>
</evidence>
<dbReference type="Proteomes" id="UP000397656">
    <property type="component" value="Plasmid pRK1-1"/>
</dbReference>
<dbReference type="GO" id="GO:1903785">
    <property type="term" value="P:L-valine transmembrane transport"/>
    <property type="evidence" value="ECO:0007669"/>
    <property type="project" value="TreeGrafter"/>
</dbReference>
<sequence>MEAVEGQNVGRRPAQVQQLAELKRGARDSVPMLVGFVPFGLVLGAQAARHGLNPAEVSLMTGLNFAGGSEFAAIALWASPPSVLLIVAITLLVNSRHLLMGAVLAPLLHHLPRRKALAALFVMCDESWAFGLADAKQRAQRQRTPVLPVLSLPYYWGVAAPFYLTWVGCTAIGAAVGPILGDVEAYGFHMAFPAVFLVLMRGMWKDLRTARPWLVSLAVAAITHLLVPGAWYVLAGALSGVTAAYWMADRKEAKQ</sequence>
<dbReference type="GeneID" id="98406439"/>
<comment type="similarity">
    <text evidence="2">Belongs to the AzlC family.</text>
</comment>
<keyword evidence="4" id="KW-1003">Cell membrane</keyword>
<evidence type="ECO:0000256" key="2">
    <source>
        <dbReference type="ARBA" id="ARBA00010735"/>
    </source>
</evidence>
<dbReference type="PANTHER" id="PTHR34979">
    <property type="entry name" value="INNER MEMBRANE PROTEIN YGAZ"/>
    <property type="match status" value="1"/>
</dbReference>
<evidence type="ECO:0000256" key="6">
    <source>
        <dbReference type="ARBA" id="ARBA00022989"/>
    </source>
</evidence>
<gene>
    <name evidence="8" type="ORF">F7R26_036310</name>
</gene>
<keyword evidence="7" id="KW-0472">Membrane</keyword>
<evidence type="ECO:0000256" key="4">
    <source>
        <dbReference type="ARBA" id="ARBA00022475"/>
    </source>
</evidence>
<name>A0A643G252_9BURK</name>
<dbReference type="RefSeq" id="WP_058697559.1">
    <property type="nucleotide sequence ID" value="NZ_CP062805.1"/>
</dbReference>
<keyword evidence="8" id="KW-0614">Plasmid</keyword>
<evidence type="ECO:0000256" key="5">
    <source>
        <dbReference type="ARBA" id="ARBA00022692"/>
    </source>
</evidence>
<evidence type="ECO:0000256" key="1">
    <source>
        <dbReference type="ARBA" id="ARBA00004651"/>
    </source>
</evidence>
<evidence type="ECO:0000256" key="3">
    <source>
        <dbReference type="ARBA" id="ARBA00022448"/>
    </source>
</evidence>
<dbReference type="Pfam" id="PF03591">
    <property type="entry name" value="AzlC"/>
    <property type="match status" value="1"/>
</dbReference>